<evidence type="ECO:0000313" key="11">
    <source>
        <dbReference type="Proteomes" id="UP000217265"/>
    </source>
</evidence>
<evidence type="ECO:0000256" key="3">
    <source>
        <dbReference type="ARBA" id="ARBA00012239"/>
    </source>
</evidence>
<dbReference type="Gene3D" id="3.40.640.10">
    <property type="entry name" value="Type I PLP-dependent aspartate aminotransferase-like (Major domain)"/>
    <property type="match status" value="1"/>
</dbReference>
<dbReference type="GO" id="GO:0031071">
    <property type="term" value="F:cysteine desulfurase activity"/>
    <property type="evidence" value="ECO:0007669"/>
    <property type="project" value="UniProtKB-UniRule"/>
</dbReference>
<keyword evidence="5 8" id="KW-0663">Pyridoxal phosphate</keyword>
<protein>
    <recommendedName>
        <fullName evidence="3 8">Cysteine desulfurase</fullName>
        <ecNumber evidence="3 8">2.8.1.7</ecNumber>
    </recommendedName>
</protein>
<comment type="function">
    <text evidence="8">Catalyzes the removal of elemental sulfur and selenium atoms from L-cysteine, L-cystine, L-selenocysteine, and L-selenocystine to produce L-alanine.</text>
</comment>
<comment type="catalytic activity">
    <reaction evidence="6 8">
        <text>(sulfur carrier)-H + L-cysteine = (sulfur carrier)-SH + L-alanine</text>
        <dbReference type="Rhea" id="RHEA:43892"/>
        <dbReference type="Rhea" id="RHEA-COMP:14737"/>
        <dbReference type="Rhea" id="RHEA-COMP:14739"/>
        <dbReference type="ChEBI" id="CHEBI:29917"/>
        <dbReference type="ChEBI" id="CHEBI:35235"/>
        <dbReference type="ChEBI" id="CHEBI:57972"/>
        <dbReference type="ChEBI" id="CHEBI:64428"/>
        <dbReference type="EC" id="2.8.1.7"/>
    </reaction>
</comment>
<dbReference type="InterPro" id="IPR015422">
    <property type="entry name" value="PyrdxlP-dep_Trfase_small"/>
</dbReference>
<evidence type="ECO:0000256" key="8">
    <source>
        <dbReference type="RuleBase" id="RU004506"/>
    </source>
</evidence>
<dbReference type="InterPro" id="IPR015421">
    <property type="entry name" value="PyrdxlP-dep_Trfase_major"/>
</dbReference>
<dbReference type="Pfam" id="PF00266">
    <property type="entry name" value="Aminotran_5"/>
    <property type="match status" value="1"/>
</dbReference>
<evidence type="ECO:0000256" key="7">
    <source>
        <dbReference type="RuleBase" id="RU004504"/>
    </source>
</evidence>
<name>A0A290QC35_9BACT</name>
<dbReference type="InterPro" id="IPR015424">
    <property type="entry name" value="PyrdxlP-dep_Trfase"/>
</dbReference>
<dbReference type="EC" id="2.8.1.7" evidence="3 8"/>
<dbReference type="Proteomes" id="UP000217265">
    <property type="component" value="Chromosome"/>
</dbReference>
<dbReference type="OrthoDB" id="9804366at2"/>
<reference evidence="10 11" key="1">
    <citation type="submission" date="2017-09" db="EMBL/GenBank/DDBJ databases">
        <title>Complete genome sequence of Verrucomicrobial strain HZ-65, isolated from freshwater.</title>
        <authorList>
            <person name="Choi A."/>
        </authorList>
    </citation>
    <scope>NUCLEOTIDE SEQUENCE [LARGE SCALE GENOMIC DNA]</scope>
    <source>
        <strain evidence="10 11">HZ-65</strain>
    </source>
</reference>
<evidence type="ECO:0000256" key="2">
    <source>
        <dbReference type="ARBA" id="ARBA00010447"/>
    </source>
</evidence>
<keyword evidence="4 8" id="KW-0808">Transferase</keyword>
<dbReference type="GO" id="GO:0030170">
    <property type="term" value="F:pyridoxal phosphate binding"/>
    <property type="evidence" value="ECO:0007669"/>
    <property type="project" value="UniProtKB-UniRule"/>
</dbReference>
<evidence type="ECO:0000256" key="1">
    <source>
        <dbReference type="ARBA" id="ARBA00001933"/>
    </source>
</evidence>
<dbReference type="SUPFAM" id="SSF53383">
    <property type="entry name" value="PLP-dependent transferases"/>
    <property type="match status" value="1"/>
</dbReference>
<dbReference type="CDD" id="cd06453">
    <property type="entry name" value="SufS_like"/>
    <property type="match status" value="1"/>
</dbReference>
<accession>A0A290QC35</accession>
<comment type="similarity">
    <text evidence="2 8">Belongs to the class-V pyridoxal-phosphate-dependent aminotransferase family. Csd subfamily.</text>
</comment>
<dbReference type="NCBIfam" id="TIGR01979">
    <property type="entry name" value="sufS"/>
    <property type="match status" value="1"/>
</dbReference>
<dbReference type="AlphaFoldDB" id="A0A290QC35"/>
<dbReference type="RefSeq" id="WP_096057641.1">
    <property type="nucleotide sequence ID" value="NZ_CP023344.1"/>
</dbReference>
<evidence type="ECO:0000313" key="10">
    <source>
        <dbReference type="EMBL" id="ATC66013.1"/>
    </source>
</evidence>
<organism evidence="10 11">
    <name type="scientific">Nibricoccus aquaticus</name>
    <dbReference type="NCBI Taxonomy" id="2576891"/>
    <lineage>
        <taxon>Bacteria</taxon>
        <taxon>Pseudomonadati</taxon>
        <taxon>Verrucomicrobiota</taxon>
        <taxon>Opitutia</taxon>
        <taxon>Opitutales</taxon>
        <taxon>Opitutaceae</taxon>
        <taxon>Nibricoccus</taxon>
    </lineage>
</organism>
<dbReference type="PANTHER" id="PTHR43586:SF8">
    <property type="entry name" value="CYSTEINE DESULFURASE 1, CHLOROPLASTIC"/>
    <property type="match status" value="1"/>
</dbReference>
<dbReference type="InterPro" id="IPR000192">
    <property type="entry name" value="Aminotrans_V_dom"/>
</dbReference>
<gene>
    <name evidence="10" type="ORF">CMV30_05945</name>
</gene>
<evidence type="ECO:0000256" key="5">
    <source>
        <dbReference type="ARBA" id="ARBA00022898"/>
    </source>
</evidence>
<evidence type="ECO:0000259" key="9">
    <source>
        <dbReference type="Pfam" id="PF00266"/>
    </source>
</evidence>
<dbReference type="GO" id="GO:0006534">
    <property type="term" value="P:cysteine metabolic process"/>
    <property type="evidence" value="ECO:0007669"/>
    <property type="project" value="UniProtKB-UniRule"/>
</dbReference>
<comment type="cofactor">
    <cofactor evidence="1 7">
        <name>pyridoxal 5'-phosphate</name>
        <dbReference type="ChEBI" id="CHEBI:597326"/>
    </cofactor>
</comment>
<keyword evidence="11" id="KW-1185">Reference proteome</keyword>
<sequence length="425" mass="45776">MSAIAILPVLKLPPRVETLGWKDVRADFPVLHQHVGTKPLVYLDNAATTHKPRSVIDVLSRFYEADNSNVHRGLHALSMRATDGYEAARARAAKFINAAAPEEIVFTRGTTESINLVAQSWGVANLKAGDVILLTEMEHHSNLVPWQLVAQRTGATIRYVPVVGENAELGLDLDALDKLLTPEVKLFAFTHISNTLGVINPVADLCARAKKVGAITVIDAAQSSGHEPLDVQAIGCDFLAFSGHKMAAPTGIGVLWGRRELLDAMPPWQGGGGMISVVEFSGSKWKPSPERFEAGTPNVADAIGLHAAMDYLDNLGREKIAAHDDGLAEKAYAALSELPGIRILGPKGKRGGLVSFALKDAHAHDVVTFADQDGIALRGGHHCNQPLMKKLGLPSTVRASFYVYNTPSDIDALVTSMRRIVKFFS</sequence>
<evidence type="ECO:0000256" key="6">
    <source>
        <dbReference type="ARBA" id="ARBA00050776"/>
    </source>
</evidence>
<feature type="domain" description="Aminotransferase class V" evidence="9">
    <location>
        <begin position="41"/>
        <end position="413"/>
    </location>
</feature>
<dbReference type="Gene3D" id="3.90.1150.10">
    <property type="entry name" value="Aspartate Aminotransferase, domain 1"/>
    <property type="match status" value="1"/>
</dbReference>
<dbReference type="InterPro" id="IPR020578">
    <property type="entry name" value="Aminotrans_V_PyrdxlP_BS"/>
</dbReference>
<dbReference type="InterPro" id="IPR010970">
    <property type="entry name" value="Cys_dSase_SufS"/>
</dbReference>
<proteinExistence type="inferred from homology"/>
<dbReference type="EMBL" id="CP023344">
    <property type="protein sequence ID" value="ATC66013.1"/>
    <property type="molecule type" value="Genomic_DNA"/>
</dbReference>
<dbReference type="KEGG" id="vbh:CMV30_05945"/>
<dbReference type="PROSITE" id="PS00595">
    <property type="entry name" value="AA_TRANSFER_CLASS_5"/>
    <property type="match status" value="1"/>
</dbReference>
<evidence type="ECO:0000256" key="4">
    <source>
        <dbReference type="ARBA" id="ARBA00022679"/>
    </source>
</evidence>
<dbReference type="PANTHER" id="PTHR43586">
    <property type="entry name" value="CYSTEINE DESULFURASE"/>
    <property type="match status" value="1"/>
</dbReference>